<dbReference type="Pfam" id="PF01757">
    <property type="entry name" value="Acyl_transf_3"/>
    <property type="match status" value="1"/>
</dbReference>
<dbReference type="PANTHER" id="PTHR36927">
    <property type="entry name" value="BLR4337 PROTEIN"/>
    <property type="match status" value="1"/>
</dbReference>
<comment type="caution">
    <text evidence="3">The sequence shown here is derived from an EMBL/GenBank/DDBJ whole genome shotgun (WGS) entry which is preliminary data.</text>
</comment>
<feature type="transmembrane region" description="Helical" evidence="1">
    <location>
        <begin position="12"/>
        <end position="31"/>
    </location>
</feature>
<dbReference type="EMBL" id="JASGBP010000002">
    <property type="protein sequence ID" value="MDI9256789.1"/>
    <property type="molecule type" value="Genomic_DNA"/>
</dbReference>
<dbReference type="InterPro" id="IPR002656">
    <property type="entry name" value="Acyl_transf_3_dom"/>
</dbReference>
<name>A0ABT6XQ47_9FLAO</name>
<evidence type="ECO:0000313" key="3">
    <source>
        <dbReference type="EMBL" id="MDI9256789.1"/>
    </source>
</evidence>
<gene>
    <name evidence="3" type="ORF">QHT84_05110</name>
</gene>
<feature type="transmembrane region" description="Helical" evidence="1">
    <location>
        <begin position="142"/>
        <end position="162"/>
    </location>
</feature>
<feature type="transmembrane region" description="Helical" evidence="1">
    <location>
        <begin position="183"/>
        <end position="201"/>
    </location>
</feature>
<dbReference type="Proteomes" id="UP001230035">
    <property type="component" value="Unassembled WGS sequence"/>
</dbReference>
<reference evidence="3 4" key="1">
    <citation type="submission" date="2023-05" db="EMBL/GenBank/DDBJ databases">
        <title>Flavobacterium sedimenti sp. nov., isolated from the sediment.</title>
        <authorList>
            <person name="Wu N."/>
        </authorList>
    </citation>
    <scope>NUCLEOTIDE SEQUENCE [LARGE SCALE GENOMIC DNA]</scope>
    <source>
        <strain evidence="3 4">YZ-48</strain>
    </source>
</reference>
<feature type="transmembrane region" description="Helical" evidence="1">
    <location>
        <begin position="89"/>
        <end position="107"/>
    </location>
</feature>
<feature type="transmembrane region" description="Helical" evidence="1">
    <location>
        <begin position="56"/>
        <end position="73"/>
    </location>
</feature>
<evidence type="ECO:0000259" key="2">
    <source>
        <dbReference type="Pfam" id="PF01757"/>
    </source>
</evidence>
<protein>
    <submittedName>
        <fullName evidence="3">Acyltransferase</fullName>
        <ecNumber evidence="3">2.3.1.-</ecNumber>
    </submittedName>
</protein>
<evidence type="ECO:0000313" key="4">
    <source>
        <dbReference type="Proteomes" id="UP001230035"/>
    </source>
</evidence>
<dbReference type="EC" id="2.3.1.-" evidence="3"/>
<feature type="transmembrane region" description="Helical" evidence="1">
    <location>
        <begin position="314"/>
        <end position="332"/>
    </location>
</feature>
<dbReference type="InterPro" id="IPR050623">
    <property type="entry name" value="Glucan_succinyl_AcylTrfase"/>
</dbReference>
<proteinExistence type="predicted"/>
<keyword evidence="3" id="KW-0012">Acyltransferase</keyword>
<feature type="transmembrane region" description="Helical" evidence="1">
    <location>
        <begin position="243"/>
        <end position="261"/>
    </location>
</feature>
<keyword evidence="1" id="KW-0812">Transmembrane</keyword>
<sequence>MIPERRYDLDWLRVIAILLLHLFHCAMPFMAEWDWHLKNKETSNLILECNYFVSRWRMPVLFFISGIGTIFVLNQKSIWQFIAQRTKRLFVPLLFGMLIIIPPQVYFERIYKGTDYHSYLDFYPSIFTTTVYPEGNLSWHHLWFIAYLFVYSLLAIPLILIFKSEKGKAFTNRVAGFCEKYSMVSFGIILSVASFLYFWYPNETHAFVGDGAGFTKYFLYFLFGAFIGINPIFWRNLENNRRFNLKIAFFSAIVINFLRWNDLEPNWETYSSNLLFLCLVTLSAWFWVISFLGYAKKYLNFTNTFLQFANEAIYPFYILHQTFIVIIAYYVIQTPDDILSKYLFLTLVSFVLSFGFYVFLIKPYKITRFLFGMKIK</sequence>
<keyword evidence="1" id="KW-0472">Membrane</keyword>
<feature type="transmembrane region" description="Helical" evidence="1">
    <location>
        <begin position="217"/>
        <end position="234"/>
    </location>
</feature>
<feature type="transmembrane region" description="Helical" evidence="1">
    <location>
        <begin position="273"/>
        <end position="294"/>
    </location>
</feature>
<keyword evidence="3" id="KW-0808">Transferase</keyword>
<feature type="transmembrane region" description="Helical" evidence="1">
    <location>
        <begin position="338"/>
        <end position="360"/>
    </location>
</feature>
<feature type="domain" description="Acyltransferase 3" evidence="2">
    <location>
        <begin position="7"/>
        <end position="357"/>
    </location>
</feature>
<organism evidence="3 4">
    <name type="scientific">Flavobacterium sedimenticola</name>
    <dbReference type="NCBI Taxonomy" id="3043286"/>
    <lineage>
        <taxon>Bacteria</taxon>
        <taxon>Pseudomonadati</taxon>
        <taxon>Bacteroidota</taxon>
        <taxon>Flavobacteriia</taxon>
        <taxon>Flavobacteriales</taxon>
        <taxon>Flavobacteriaceae</taxon>
        <taxon>Flavobacterium</taxon>
    </lineage>
</organism>
<keyword evidence="4" id="KW-1185">Reference proteome</keyword>
<dbReference type="PANTHER" id="PTHR36927:SF3">
    <property type="entry name" value="GLUCANS BIOSYNTHESIS PROTEIN C"/>
    <property type="match status" value="1"/>
</dbReference>
<accession>A0ABT6XQ47</accession>
<dbReference type="GO" id="GO:0016746">
    <property type="term" value="F:acyltransferase activity"/>
    <property type="evidence" value="ECO:0007669"/>
    <property type="project" value="UniProtKB-KW"/>
</dbReference>
<evidence type="ECO:0000256" key="1">
    <source>
        <dbReference type="SAM" id="Phobius"/>
    </source>
</evidence>
<keyword evidence="1" id="KW-1133">Transmembrane helix</keyword>
<dbReference type="RefSeq" id="WP_283238476.1">
    <property type="nucleotide sequence ID" value="NZ_JASGBP010000002.1"/>
</dbReference>